<evidence type="ECO:0000256" key="2">
    <source>
        <dbReference type="ARBA" id="ARBA00022112"/>
    </source>
</evidence>
<organism evidence="5 6">
    <name type="scientific">Sporolactobacillus mangiferae</name>
    <dbReference type="NCBI Taxonomy" id="2940498"/>
    <lineage>
        <taxon>Bacteria</taxon>
        <taxon>Bacillati</taxon>
        <taxon>Bacillota</taxon>
        <taxon>Bacilli</taxon>
        <taxon>Bacillales</taxon>
        <taxon>Sporolactobacillaceae</taxon>
        <taxon>Sporolactobacillus</taxon>
    </lineage>
</organism>
<sequence>MPKWISGERLIQRLEEWAPKKLAYDNDKIGLLVGSLHKQLKRVMVTLDILENVADEAARQNIDLIIAHHPLIFHPLKNVRSDEGQGKIVTKCIKHDIAVYAVHTNLDIADGGVNDMLAEQLGLDQAEILQPTYQEPIYQLSVYVPESHADLIRKVIGEAGAGKIGNYDYCSFSTSGEGAFLPRSGADPYAGRTGRLEQTRELRIEALVPEHLLRTVIAKMVKAHPYEEVAYQAVPVKDAGKTYGLGRIGVLPEPLQFNEYCRIVKETLGLDGLRAIGPEKKPVRTVAVSGGDGNSLIPYAKQRGADVLITGDIYYHTAHDALLCGLNVIDAGHHIEAVMKPGVQKFLKQIIAQEGCDTEVVISESVTNPFRFY</sequence>
<dbReference type="Gene3D" id="3.30.70.120">
    <property type="match status" value="1"/>
</dbReference>
<keyword evidence="3 4" id="KW-0479">Metal-binding</keyword>
<dbReference type="Pfam" id="PF01784">
    <property type="entry name" value="DUF34_NIF3"/>
    <property type="match status" value="1"/>
</dbReference>
<evidence type="ECO:0000256" key="1">
    <source>
        <dbReference type="ARBA" id="ARBA00006964"/>
    </source>
</evidence>
<dbReference type="InterPro" id="IPR017221">
    <property type="entry name" value="DUF34/NIF3_bac"/>
</dbReference>
<evidence type="ECO:0000313" key="6">
    <source>
        <dbReference type="Proteomes" id="UP001203004"/>
    </source>
</evidence>
<dbReference type="Gene3D" id="3.40.1390.30">
    <property type="entry name" value="NIF3 (NGG1p interacting factor 3)-like"/>
    <property type="match status" value="1"/>
</dbReference>
<dbReference type="SUPFAM" id="SSF102705">
    <property type="entry name" value="NIF3 (NGG1p interacting factor 3)-like"/>
    <property type="match status" value="1"/>
</dbReference>
<dbReference type="InterPro" id="IPR036069">
    <property type="entry name" value="DUF34/NIF3_sf"/>
</dbReference>
<proteinExistence type="inferred from homology"/>
<name>A0ABT0M6A8_9BACL</name>
<dbReference type="NCBIfam" id="TIGR00486">
    <property type="entry name" value="YbgI_SA1388"/>
    <property type="match status" value="1"/>
</dbReference>
<dbReference type="InterPro" id="IPR015867">
    <property type="entry name" value="N-reg_PII/ATP_PRibTrfase_C"/>
</dbReference>
<dbReference type="RefSeq" id="WP_249094561.1">
    <property type="nucleotide sequence ID" value="NZ_JAMAST010000001.1"/>
</dbReference>
<reference evidence="5 6" key="1">
    <citation type="submission" date="2022-05" db="EMBL/GenBank/DDBJ databases">
        <title>Sporolactobacillus sp nov CPB3-1, isolated from tree bark (Mangifera indica L.).</title>
        <authorList>
            <person name="Phuengjayaem S."/>
            <person name="Tanasupawat S."/>
        </authorList>
    </citation>
    <scope>NUCLEOTIDE SEQUENCE [LARGE SCALE GENOMIC DNA]</scope>
    <source>
        <strain evidence="5 6">CPB3-1</strain>
    </source>
</reference>
<evidence type="ECO:0000256" key="4">
    <source>
        <dbReference type="PIRNR" id="PIRNR037489"/>
    </source>
</evidence>
<dbReference type="PANTHER" id="PTHR13799">
    <property type="entry name" value="NGG1 INTERACTING FACTOR 3"/>
    <property type="match status" value="1"/>
</dbReference>
<keyword evidence="6" id="KW-1185">Reference proteome</keyword>
<protein>
    <recommendedName>
        <fullName evidence="2 4">GTP cyclohydrolase 1 type 2 homolog</fullName>
    </recommendedName>
</protein>
<dbReference type="PANTHER" id="PTHR13799:SF14">
    <property type="entry name" value="GTP CYCLOHYDROLASE 1 TYPE 2 HOMOLOG"/>
    <property type="match status" value="1"/>
</dbReference>
<evidence type="ECO:0000313" key="5">
    <source>
        <dbReference type="EMBL" id="MCL1630401.1"/>
    </source>
</evidence>
<dbReference type="InterPro" id="IPR002678">
    <property type="entry name" value="DUF34/NIF3"/>
</dbReference>
<dbReference type="Proteomes" id="UP001203004">
    <property type="component" value="Unassembled WGS sequence"/>
</dbReference>
<dbReference type="PIRSF" id="PIRSF037489">
    <property type="entry name" value="UCP037489_NIF3_YqfO"/>
    <property type="match status" value="1"/>
</dbReference>
<accession>A0ABT0M6A8</accession>
<gene>
    <name evidence="5" type="ORF">M3N64_00345</name>
</gene>
<evidence type="ECO:0000256" key="3">
    <source>
        <dbReference type="ARBA" id="ARBA00022723"/>
    </source>
</evidence>
<comment type="similarity">
    <text evidence="1 4">Belongs to the GTP cyclohydrolase I type 2/NIF3 family.</text>
</comment>
<dbReference type="EMBL" id="JAMAST010000001">
    <property type="protein sequence ID" value="MCL1630401.1"/>
    <property type="molecule type" value="Genomic_DNA"/>
</dbReference>
<comment type="caution">
    <text evidence="5">The sequence shown here is derived from an EMBL/GenBank/DDBJ whole genome shotgun (WGS) entry which is preliminary data.</text>
</comment>